<evidence type="ECO:0000313" key="5">
    <source>
        <dbReference type="Proteomes" id="UP000315711"/>
    </source>
</evidence>
<proteinExistence type="predicted"/>
<evidence type="ECO:0000256" key="2">
    <source>
        <dbReference type="ARBA" id="ARBA00022679"/>
    </source>
</evidence>
<dbReference type="Pfam" id="PF13649">
    <property type="entry name" value="Methyltransf_25"/>
    <property type="match status" value="1"/>
</dbReference>
<keyword evidence="2 4" id="KW-0808">Transferase</keyword>
<keyword evidence="1 4" id="KW-0489">Methyltransferase</keyword>
<evidence type="ECO:0000256" key="1">
    <source>
        <dbReference type="ARBA" id="ARBA00022603"/>
    </source>
</evidence>
<protein>
    <submittedName>
        <fullName evidence="4">Methyltransferase family protein</fullName>
    </submittedName>
</protein>
<evidence type="ECO:0000313" key="4">
    <source>
        <dbReference type="EMBL" id="TWI56374.1"/>
    </source>
</evidence>
<name>A0A562QI02_9BACI</name>
<dbReference type="SUPFAM" id="SSF53335">
    <property type="entry name" value="S-adenosyl-L-methionine-dependent methyltransferases"/>
    <property type="match status" value="1"/>
</dbReference>
<dbReference type="PANTHER" id="PTHR43861">
    <property type="entry name" value="TRANS-ACONITATE 2-METHYLTRANSFERASE-RELATED"/>
    <property type="match status" value="1"/>
</dbReference>
<dbReference type="InterPro" id="IPR041698">
    <property type="entry name" value="Methyltransf_25"/>
</dbReference>
<dbReference type="Proteomes" id="UP000315711">
    <property type="component" value="Unassembled WGS sequence"/>
</dbReference>
<dbReference type="PANTHER" id="PTHR43861:SF1">
    <property type="entry name" value="TRANS-ACONITATE 2-METHYLTRANSFERASE"/>
    <property type="match status" value="1"/>
</dbReference>
<dbReference type="GO" id="GO:0008168">
    <property type="term" value="F:methyltransferase activity"/>
    <property type="evidence" value="ECO:0007669"/>
    <property type="project" value="UniProtKB-KW"/>
</dbReference>
<dbReference type="AlphaFoldDB" id="A0A562QI02"/>
<evidence type="ECO:0000259" key="3">
    <source>
        <dbReference type="Pfam" id="PF13649"/>
    </source>
</evidence>
<dbReference type="Gene3D" id="2.20.25.110">
    <property type="entry name" value="S-adenosyl-L-methionine-dependent methyltransferases"/>
    <property type="match status" value="1"/>
</dbReference>
<reference evidence="4 5" key="1">
    <citation type="journal article" date="2015" name="Stand. Genomic Sci.">
        <title>Genomic Encyclopedia of Bacterial and Archaeal Type Strains, Phase III: the genomes of soil and plant-associated and newly described type strains.</title>
        <authorList>
            <person name="Whitman W.B."/>
            <person name="Woyke T."/>
            <person name="Klenk H.P."/>
            <person name="Zhou Y."/>
            <person name="Lilburn T.G."/>
            <person name="Beck B.J."/>
            <person name="De Vos P."/>
            <person name="Vandamme P."/>
            <person name="Eisen J.A."/>
            <person name="Garrity G."/>
            <person name="Hugenholtz P."/>
            <person name="Kyrpides N.C."/>
        </authorList>
    </citation>
    <scope>NUCLEOTIDE SEQUENCE [LARGE SCALE GENOMIC DNA]</scope>
    <source>
        <strain evidence="4 5">CGMCC 1.10116</strain>
    </source>
</reference>
<dbReference type="RefSeq" id="WP_144450568.1">
    <property type="nucleotide sequence ID" value="NZ_VLKZ01000005.1"/>
</dbReference>
<dbReference type="Gene3D" id="3.40.50.150">
    <property type="entry name" value="Vaccinia Virus protein VP39"/>
    <property type="match status" value="1"/>
</dbReference>
<dbReference type="OrthoDB" id="9811589at2"/>
<dbReference type="EMBL" id="VLKZ01000005">
    <property type="protein sequence ID" value="TWI56374.1"/>
    <property type="molecule type" value="Genomic_DNA"/>
</dbReference>
<comment type="caution">
    <text evidence="4">The sequence shown here is derived from an EMBL/GenBank/DDBJ whole genome shotgun (WGS) entry which is preliminary data.</text>
</comment>
<dbReference type="InterPro" id="IPR029063">
    <property type="entry name" value="SAM-dependent_MTases_sf"/>
</dbReference>
<organism evidence="4 5">
    <name type="scientific">Halalkalibacter nanhaiisediminis</name>
    <dbReference type="NCBI Taxonomy" id="688079"/>
    <lineage>
        <taxon>Bacteria</taxon>
        <taxon>Bacillati</taxon>
        <taxon>Bacillota</taxon>
        <taxon>Bacilli</taxon>
        <taxon>Bacillales</taxon>
        <taxon>Bacillaceae</taxon>
        <taxon>Halalkalibacter</taxon>
    </lineage>
</organism>
<keyword evidence="5" id="KW-1185">Reference proteome</keyword>
<feature type="domain" description="Methyltransferase" evidence="3">
    <location>
        <begin position="40"/>
        <end position="135"/>
    </location>
</feature>
<dbReference type="CDD" id="cd02440">
    <property type="entry name" value="AdoMet_MTases"/>
    <property type="match status" value="1"/>
</dbReference>
<accession>A0A562QI02</accession>
<dbReference type="GO" id="GO:0032259">
    <property type="term" value="P:methylation"/>
    <property type="evidence" value="ECO:0007669"/>
    <property type="project" value="UniProtKB-KW"/>
</dbReference>
<gene>
    <name evidence="4" type="ORF">IQ10_02269</name>
</gene>
<sequence>MNYQAFAKLYDSLMEEAPYDQWIQFVKACSEKADFTGVSILDIGCGTGELLVRLHQEGANVTGVDLSAEMLAVASKKCEQAGFHPILIEQSMTQLEGLDSFDIVTVFCDSLNYLETEKEVQDTFSSIYQRLKDGGLLLFDVHSIQKIEEGFIGQTFAEDADEIAYIWTSFAGVYPSSVEHELSFFVRDEDDGRYVKVEELHKQRTFPIEQYKEWLIAAGFEIVTITADFTTSLPTEESERIFFYARKKNRGF</sequence>